<name>A0A5J6MZ64_9PROT</name>
<dbReference type="PANTHER" id="PTHR30255:SF2">
    <property type="entry name" value="SINGLE-STRANDED-DNA-SPECIFIC EXONUCLEASE RECJ"/>
    <property type="match status" value="1"/>
</dbReference>
<dbReference type="SUPFAM" id="SSF64182">
    <property type="entry name" value="DHH phosphoesterases"/>
    <property type="match status" value="1"/>
</dbReference>
<organism evidence="10 11">
    <name type="scientific">Hypericibacter adhaerens</name>
    <dbReference type="NCBI Taxonomy" id="2602016"/>
    <lineage>
        <taxon>Bacteria</taxon>
        <taxon>Pseudomonadati</taxon>
        <taxon>Pseudomonadota</taxon>
        <taxon>Alphaproteobacteria</taxon>
        <taxon>Rhodospirillales</taxon>
        <taxon>Dongiaceae</taxon>
        <taxon>Hypericibacter</taxon>
    </lineage>
</organism>
<feature type="domain" description="DHHA1" evidence="8">
    <location>
        <begin position="384"/>
        <end position="472"/>
    </location>
</feature>
<dbReference type="PANTHER" id="PTHR30255">
    <property type="entry name" value="SINGLE-STRANDED-DNA-SPECIFIC EXONUCLEASE RECJ"/>
    <property type="match status" value="1"/>
</dbReference>
<dbReference type="Pfam" id="PF01368">
    <property type="entry name" value="DHH"/>
    <property type="match status" value="1"/>
</dbReference>
<evidence type="ECO:0000259" key="8">
    <source>
        <dbReference type="Pfam" id="PF02272"/>
    </source>
</evidence>
<dbReference type="InterPro" id="IPR003156">
    <property type="entry name" value="DHHA1_dom"/>
</dbReference>
<dbReference type="RefSeq" id="WP_151118088.1">
    <property type="nucleotide sequence ID" value="NZ_CP042582.1"/>
</dbReference>
<dbReference type="GO" id="GO:0003676">
    <property type="term" value="F:nucleic acid binding"/>
    <property type="evidence" value="ECO:0007669"/>
    <property type="project" value="InterPro"/>
</dbReference>
<reference evidence="10 11" key="1">
    <citation type="submission" date="2019-08" db="EMBL/GenBank/DDBJ databases">
        <title>Hyperibacter terrae gen. nov., sp. nov. and Hyperibacter viscosus sp. nov., two new members in the family Rhodospirillaceae isolated from the rhizosphere of Hypericum perforatum.</title>
        <authorList>
            <person name="Noviana Z."/>
        </authorList>
    </citation>
    <scope>NUCLEOTIDE SEQUENCE [LARGE SCALE GENOMIC DNA]</scope>
    <source>
        <strain evidence="10 11">R5959</strain>
    </source>
</reference>
<evidence type="ECO:0000259" key="9">
    <source>
        <dbReference type="Pfam" id="PF17768"/>
    </source>
</evidence>
<dbReference type="GO" id="GO:0008409">
    <property type="term" value="F:5'-3' exonuclease activity"/>
    <property type="evidence" value="ECO:0007669"/>
    <property type="project" value="InterPro"/>
</dbReference>
<dbReference type="OrthoDB" id="9809852at2"/>
<dbReference type="InterPro" id="IPR001667">
    <property type="entry name" value="DDH_dom"/>
</dbReference>
<dbReference type="Proteomes" id="UP000325797">
    <property type="component" value="Chromosome"/>
</dbReference>
<dbReference type="GO" id="GO:0006310">
    <property type="term" value="P:DNA recombination"/>
    <property type="evidence" value="ECO:0007669"/>
    <property type="project" value="InterPro"/>
</dbReference>
<keyword evidence="11" id="KW-1185">Reference proteome</keyword>
<dbReference type="Gene3D" id="3.10.310.30">
    <property type="match status" value="1"/>
</dbReference>
<proteinExistence type="inferred from homology"/>
<dbReference type="KEGG" id="hadh:FRZ61_25530"/>
<dbReference type="Gene3D" id="3.90.1640.30">
    <property type="match status" value="1"/>
</dbReference>
<accession>A0A5J6MZ64</accession>
<evidence type="ECO:0000256" key="6">
    <source>
        <dbReference type="SAM" id="Coils"/>
    </source>
</evidence>
<dbReference type="NCBIfam" id="TIGR00644">
    <property type="entry name" value="recJ"/>
    <property type="match status" value="1"/>
</dbReference>
<evidence type="ECO:0000256" key="4">
    <source>
        <dbReference type="ARBA" id="ARBA00022801"/>
    </source>
</evidence>
<evidence type="ECO:0000259" key="7">
    <source>
        <dbReference type="Pfam" id="PF01368"/>
    </source>
</evidence>
<dbReference type="InterPro" id="IPR038763">
    <property type="entry name" value="DHH_sf"/>
</dbReference>
<dbReference type="AlphaFoldDB" id="A0A5J6MZ64"/>
<dbReference type="Pfam" id="PF02272">
    <property type="entry name" value="DHHA1"/>
    <property type="match status" value="1"/>
</dbReference>
<evidence type="ECO:0000313" key="10">
    <source>
        <dbReference type="EMBL" id="QEX22621.1"/>
    </source>
</evidence>
<dbReference type="Pfam" id="PF17768">
    <property type="entry name" value="RecJ_OB"/>
    <property type="match status" value="1"/>
</dbReference>
<keyword evidence="5 10" id="KW-0269">Exonuclease</keyword>
<protein>
    <recommendedName>
        <fullName evidence="2">Single-stranded-DNA-specific exonuclease RecJ</fullName>
    </recommendedName>
</protein>
<dbReference type="EMBL" id="CP042582">
    <property type="protein sequence ID" value="QEX22621.1"/>
    <property type="molecule type" value="Genomic_DNA"/>
</dbReference>
<keyword evidence="6" id="KW-0175">Coiled coil</keyword>
<feature type="domain" description="DDH" evidence="7">
    <location>
        <begin position="103"/>
        <end position="261"/>
    </location>
</feature>
<evidence type="ECO:0000256" key="5">
    <source>
        <dbReference type="ARBA" id="ARBA00022839"/>
    </source>
</evidence>
<dbReference type="InterPro" id="IPR041122">
    <property type="entry name" value="RecJ_OB"/>
</dbReference>
<dbReference type="InterPro" id="IPR004610">
    <property type="entry name" value="RecJ"/>
</dbReference>
<sequence>MTATATLSDPAVPSAAFLGVERSVSGKRWRVRLSDERLGLMLAQRHGLPEIVGRVLAARGIGADEVPGFLEPRLRDQLPDPSRLKDMDRAVARLVQALVQGQRIAVFGDYDVDGATSSALLQRFFAAIGHPIERYIPDRLSEGYGPNLPALLKLRERGIDLVITVDCGITAHEPLEGAVAAGLEVIVIDHHKAEPRLPAVAAVVDPNRLDEPPGLGQLAAVGVAFLLVVALNRALRAASWYGADRPEPDLLQWLDLVALGTVADVVPLTGINRALVTQGIKVLGKRANAGLAALSDVARLEGAPSAYHLGFLLGPRVNAGGRVAKADLGARLLSTMDATEAKTLAAELDGFNRERQQIEMAVLEQAIAAVEQGGGRSGDLVFCASAGWHPGVIGIVASRLKDRYNRPAFVVALEGGIGKGSGRSVPGFDLGSAVLAARQAGLLVNGGGHAMAAGLTVEEGKLGALRDFLAGRVADHVGDGALVPELGLDGALQPGAATVDLMNMLERLAPFGSGNAEPRFALPAVRVVKADPVGENHLRCILAGGGSGRLKAIAFRARDNEIGRALAQTGSPALHIAGHLRADRWNGREDVQFVIEDVAAAGQ</sequence>
<keyword evidence="4" id="KW-0378">Hydrolase</keyword>
<evidence type="ECO:0000256" key="2">
    <source>
        <dbReference type="ARBA" id="ARBA00019841"/>
    </source>
</evidence>
<dbReference type="GO" id="GO:0006281">
    <property type="term" value="P:DNA repair"/>
    <property type="evidence" value="ECO:0007669"/>
    <property type="project" value="InterPro"/>
</dbReference>
<evidence type="ECO:0000256" key="3">
    <source>
        <dbReference type="ARBA" id="ARBA00022722"/>
    </source>
</evidence>
<gene>
    <name evidence="10" type="ORF">FRZ61_25530</name>
</gene>
<dbReference type="InterPro" id="IPR051673">
    <property type="entry name" value="SSDNA_exonuclease_RecJ"/>
</dbReference>
<keyword evidence="3" id="KW-0540">Nuclease</keyword>
<evidence type="ECO:0000256" key="1">
    <source>
        <dbReference type="ARBA" id="ARBA00005915"/>
    </source>
</evidence>
<feature type="coiled-coil region" evidence="6">
    <location>
        <begin position="341"/>
        <end position="373"/>
    </location>
</feature>
<comment type="similarity">
    <text evidence="1">Belongs to the RecJ family.</text>
</comment>
<feature type="domain" description="RecJ OB" evidence="9">
    <location>
        <begin position="488"/>
        <end position="597"/>
    </location>
</feature>
<evidence type="ECO:0000313" key="11">
    <source>
        <dbReference type="Proteomes" id="UP000325797"/>
    </source>
</evidence>